<accession>A0A5C7BCG4</accession>
<evidence type="ECO:0000256" key="1">
    <source>
        <dbReference type="ARBA" id="ARBA00004370"/>
    </source>
</evidence>
<dbReference type="OrthoDB" id="9802471at2"/>
<dbReference type="InterPro" id="IPR020781">
    <property type="entry name" value="ATPase_OSCP/d_CS"/>
</dbReference>
<evidence type="ECO:0000256" key="5">
    <source>
        <dbReference type="ARBA" id="ARBA00023136"/>
    </source>
</evidence>
<dbReference type="InterPro" id="IPR026015">
    <property type="entry name" value="ATP_synth_OSCP/delta_N_sf"/>
</dbReference>
<dbReference type="Pfam" id="PF00213">
    <property type="entry name" value="OSCP"/>
    <property type="match status" value="1"/>
</dbReference>
<dbReference type="PANTHER" id="PTHR11910">
    <property type="entry name" value="ATP SYNTHASE DELTA CHAIN"/>
    <property type="match status" value="1"/>
</dbReference>
<protein>
    <recommendedName>
        <fullName evidence="7">ATP synthase subunit delta</fullName>
    </recommendedName>
    <alternativeName>
        <fullName evidence="7">ATP synthase F(1) sector subunit delta</fullName>
    </alternativeName>
    <alternativeName>
        <fullName evidence="7">F-type ATPase subunit delta</fullName>
        <shortName evidence="7">F-ATPase subunit delta</shortName>
    </alternativeName>
</protein>
<dbReference type="PRINTS" id="PR00125">
    <property type="entry name" value="ATPASEDELTA"/>
</dbReference>
<comment type="caution">
    <text evidence="8">The sequence shown here is derived from an EMBL/GenBank/DDBJ whole genome shotgun (WGS) entry which is preliminary data.</text>
</comment>
<dbReference type="NCBIfam" id="TIGR01145">
    <property type="entry name" value="ATP_synt_delta"/>
    <property type="match status" value="1"/>
</dbReference>
<gene>
    <name evidence="7 8" type="primary">atpH</name>
    <name evidence="8" type="ORF">ES692_04170</name>
</gene>
<dbReference type="RefSeq" id="WP_147231204.1">
    <property type="nucleotide sequence ID" value="NZ_VOSB01000005.1"/>
</dbReference>
<dbReference type="Gene3D" id="1.10.520.20">
    <property type="entry name" value="N-terminal domain of the delta subunit of the F1F0-ATP synthase"/>
    <property type="match status" value="1"/>
</dbReference>
<evidence type="ECO:0000256" key="4">
    <source>
        <dbReference type="ARBA" id="ARBA00023065"/>
    </source>
</evidence>
<dbReference type="GO" id="GO:0005886">
    <property type="term" value="C:plasma membrane"/>
    <property type="evidence" value="ECO:0007669"/>
    <property type="project" value="UniProtKB-SubCell"/>
</dbReference>
<keyword evidence="7" id="KW-1003">Cell membrane</keyword>
<reference evidence="8 9" key="1">
    <citation type="submission" date="2019-08" db="EMBL/GenBank/DDBJ databases">
        <title>Genome of Psychroserpens burtonensis ACAM 167.</title>
        <authorList>
            <person name="Bowman J.P."/>
        </authorList>
    </citation>
    <scope>NUCLEOTIDE SEQUENCE [LARGE SCALE GENOMIC DNA]</scope>
    <source>
        <strain evidence="8 9">ACAM 167</strain>
    </source>
</reference>
<dbReference type="STRING" id="1123037.GCA_000425305_00121"/>
<proteinExistence type="inferred from homology"/>
<dbReference type="SUPFAM" id="SSF47928">
    <property type="entry name" value="N-terminal domain of the delta subunit of the F1F0-ATP synthase"/>
    <property type="match status" value="1"/>
</dbReference>
<evidence type="ECO:0000256" key="3">
    <source>
        <dbReference type="ARBA" id="ARBA00022781"/>
    </source>
</evidence>
<name>A0A5C7BCG4_9FLAO</name>
<keyword evidence="7" id="KW-0139">CF(1)</keyword>
<dbReference type="PROSITE" id="PS00389">
    <property type="entry name" value="ATPASE_DELTA"/>
    <property type="match status" value="1"/>
</dbReference>
<keyword evidence="2 7" id="KW-0813">Transport</keyword>
<keyword evidence="9" id="KW-1185">Reference proteome</keyword>
<keyword evidence="3 7" id="KW-0375">Hydrogen ion transport</keyword>
<comment type="function">
    <text evidence="7">F(1)F(0) ATP synthase produces ATP from ADP in the presence of a proton or sodium gradient. F-type ATPases consist of two structural domains, F(1) containing the extramembraneous catalytic core and F(0) containing the membrane proton channel, linked together by a central stalk and a peripheral stalk. During catalysis, ATP synthesis in the catalytic domain of F(1) is coupled via a rotary mechanism of the central stalk subunits to proton translocation.</text>
</comment>
<keyword evidence="5 7" id="KW-0472">Membrane</keyword>
<evidence type="ECO:0000313" key="9">
    <source>
        <dbReference type="Proteomes" id="UP000321938"/>
    </source>
</evidence>
<comment type="function">
    <text evidence="7">This protein is part of the stalk that links CF(0) to CF(1). It either transmits conformational changes from CF(0) to CF(1) or is implicated in proton conduction.</text>
</comment>
<keyword evidence="6 7" id="KW-0066">ATP synthesis</keyword>
<sequence length="178" mass="19519">MAGTRAAIRYAKAVLSLAQEQKLEDTINSDMKLIASTIADNVALKLALQNPVVRSSVKKSIVLEVFKNMNPLSANLVDTLIHNKRISAIGDVASQYVVLYDHLKQIQVATVTTAVELSDDLRAKVLGKLKELTGKEVEIKSVIDESILGGFVLRIGDIQYNASVSNKLNKLKREFTLN</sequence>
<comment type="subcellular location">
    <subcellularLocation>
        <location evidence="7">Cell membrane</location>
        <topology evidence="7">Peripheral membrane protein</topology>
    </subcellularLocation>
    <subcellularLocation>
        <location evidence="1">Membrane</location>
    </subcellularLocation>
</comment>
<evidence type="ECO:0000256" key="6">
    <source>
        <dbReference type="ARBA" id="ARBA00023310"/>
    </source>
</evidence>
<dbReference type="InterPro" id="IPR000711">
    <property type="entry name" value="ATPase_OSCP/dsu"/>
</dbReference>
<evidence type="ECO:0000256" key="2">
    <source>
        <dbReference type="ARBA" id="ARBA00022448"/>
    </source>
</evidence>
<dbReference type="EMBL" id="VOSB01000005">
    <property type="protein sequence ID" value="TXE19061.1"/>
    <property type="molecule type" value="Genomic_DNA"/>
</dbReference>
<dbReference type="GO" id="GO:0045259">
    <property type="term" value="C:proton-transporting ATP synthase complex"/>
    <property type="evidence" value="ECO:0007669"/>
    <property type="project" value="UniProtKB-KW"/>
</dbReference>
<evidence type="ECO:0000313" key="8">
    <source>
        <dbReference type="EMBL" id="TXE19061.1"/>
    </source>
</evidence>
<dbReference type="AlphaFoldDB" id="A0A5C7BCG4"/>
<comment type="similarity">
    <text evidence="7">Belongs to the ATPase delta chain family.</text>
</comment>
<evidence type="ECO:0000256" key="7">
    <source>
        <dbReference type="HAMAP-Rule" id="MF_01416"/>
    </source>
</evidence>
<dbReference type="HAMAP" id="MF_01416">
    <property type="entry name" value="ATP_synth_delta_bact"/>
    <property type="match status" value="1"/>
</dbReference>
<organism evidence="8 9">
    <name type="scientific">Psychroserpens burtonensis</name>
    <dbReference type="NCBI Taxonomy" id="49278"/>
    <lineage>
        <taxon>Bacteria</taxon>
        <taxon>Pseudomonadati</taxon>
        <taxon>Bacteroidota</taxon>
        <taxon>Flavobacteriia</taxon>
        <taxon>Flavobacteriales</taxon>
        <taxon>Flavobacteriaceae</taxon>
        <taxon>Psychroserpens</taxon>
    </lineage>
</organism>
<dbReference type="GO" id="GO:0046933">
    <property type="term" value="F:proton-transporting ATP synthase activity, rotational mechanism"/>
    <property type="evidence" value="ECO:0007669"/>
    <property type="project" value="UniProtKB-UniRule"/>
</dbReference>
<keyword evidence="4 7" id="KW-0406">Ion transport</keyword>
<dbReference type="Proteomes" id="UP000321938">
    <property type="component" value="Unassembled WGS sequence"/>
</dbReference>